<dbReference type="Ensembl" id="ENSSHAT00000038204.1">
    <property type="protein sequence ID" value="ENSSHAP00000030629.1"/>
    <property type="gene ID" value="ENSSHAG00000008910.2"/>
</dbReference>
<dbReference type="FunCoup" id="A0A7N4P134">
    <property type="interactions" value="948"/>
</dbReference>
<evidence type="ECO:0000259" key="12">
    <source>
        <dbReference type="Pfam" id="PF07558"/>
    </source>
</evidence>
<evidence type="ECO:0000256" key="1">
    <source>
        <dbReference type="ARBA" id="ARBA00004584"/>
    </source>
</evidence>
<sequence length="594" mass="67300">MSKEKCLKRSIQDSLEDIKERMKEKRNKRLAQIGKPKPILTAKCKILTNPSTQLKSYQENNRALALALENERSKVRDAHDTILHLKKECQYLNLQLFVVRRQLTKQAEDSSQAKLSTLRGIICKVTQKLLETADLLTPAQALCSTALNQRICTSETKECYNEDISSDSAVNYSPQLPRSVPVLDADLPGKNESFQIEGESSPVCQDTLGLNIETSSPNEEEKPPNSVLPRSVSVRRCSVRKTHTDICHLETLDHLEIDNMAKEFCKLDSLESEENPVNNLVTDKLDQNICQWNKNQINLSPALLEPDVLTETECVVMEPEVKQTEIKSKNTQRGKREQKGKSGGMQKSKCASKGRKSKSVGNKALSKEKVDESIDSSDAYNFNFEERVHITPFRQKKVIDDCEQEEISIQSEMNSSESSISERDSGELYVPFKQKSKYMQNLDSFLSPVQMRPRSKRVLLEQKKCMAETNPESSVRADTSHCISSPSETQQSFHLSLKDVTNIHQTSGAKSRKHSMPFSKSEESSALPLRKRRCTLSVNYKEPALATKLRRGDPFTDVCFLNSPIFKQKKDSKQRRSSKKHSLSKYDEAFVGCR</sequence>
<dbReference type="GO" id="GO:0005634">
    <property type="term" value="C:nucleus"/>
    <property type="evidence" value="ECO:0007669"/>
    <property type="project" value="InterPro"/>
</dbReference>
<protein>
    <submittedName>
        <fullName evidence="13">Shugoshin 1</fullName>
    </submittedName>
</protein>
<keyword evidence="4" id="KW-0132">Cell division</keyword>
<accession>A0A7N4P134</accession>
<feature type="coiled-coil region" evidence="9">
    <location>
        <begin position="54"/>
        <end position="88"/>
    </location>
</feature>
<dbReference type="AlphaFoldDB" id="A0A7N4P134"/>
<keyword evidence="3" id="KW-0158">Chromosome</keyword>
<feature type="domain" description="Shugoshin C-terminal" evidence="11">
    <location>
        <begin position="530"/>
        <end position="551"/>
    </location>
</feature>
<dbReference type="InterPro" id="IPR011515">
    <property type="entry name" value="Shugoshin_C"/>
</dbReference>
<name>A0A7N4P134_SARHA</name>
<dbReference type="CTD" id="151648"/>
<feature type="region of interest" description="Disordered" evidence="10">
    <location>
        <begin position="324"/>
        <end position="372"/>
    </location>
</feature>
<dbReference type="Gene3D" id="1.20.5.730">
    <property type="entry name" value="Single helix bin"/>
    <property type="match status" value="1"/>
</dbReference>
<keyword evidence="14" id="KW-1185">Reference proteome</keyword>
<reference evidence="13" key="3">
    <citation type="submission" date="2025-09" db="UniProtKB">
        <authorList>
            <consortium name="Ensembl"/>
        </authorList>
    </citation>
    <scope>IDENTIFICATION</scope>
</reference>
<evidence type="ECO:0000256" key="9">
    <source>
        <dbReference type="SAM" id="Coils"/>
    </source>
</evidence>
<feature type="compositionally biased region" description="Basic and acidic residues" evidence="10">
    <location>
        <begin position="324"/>
        <end position="340"/>
    </location>
</feature>
<dbReference type="RefSeq" id="XP_012406818.1">
    <property type="nucleotide sequence ID" value="XM_012551364.3"/>
</dbReference>
<dbReference type="GeneTree" id="ENSGT00940000154107"/>
<evidence type="ECO:0000256" key="2">
    <source>
        <dbReference type="ARBA" id="ARBA00010845"/>
    </source>
</evidence>
<dbReference type="InterPro" id="IPR038889">
    <property type="entry name" value="Shugoshin1/2"/>
</dbReference>
<feature type="region of interest" description="Disordered" evidence="10">
    <location>
        <begin position="504"/>
        <end position="526"/>
    </location>
</feature>
<dbReference type="InterPro" id="IPR011516">
    <property type="entry name" value="Shugoshin_N"/>
</dbReference>
<evidence type="ECO:0000259" key="11">
    <source>
        <dbReference type="Pfam" id="PF07557"/>
    </source>
</evidence>
<dbReference type="PANTHER" id="PTHR21577">
    <property type="entry name" value="SHUGOSHIN"/>
    <property type="match status" value="1"/>
</dbReference>
<dbReference type="GO" id="GO:0045132">
    <property type="term" value="P:meiotic chromosome segregation"/>
    <property type="evidence" value="ECO:0007669"/>
    <property type="project" value="InterPro"/>
</dbReference>
<organism evidence="13 14">
    <name type="scientific">Sarcophilus harrisii</name>
    <name type="common">Tasmanian devil</name>
    <name type="synonym">Sarcophilus laniarius</name>
    <dbReference type="NCBI Taxonomy" id="9305"/>
    <lineage>
        <taxon>Eukaryota</taxon>
        <taxon>Metazoa</taxon>
        <taxon>Chordata</taxon>
        <taxon>Craniata</taxon>
        <taxon>Vertebrata</taxon>
        <taxon>Euteleostomi</taxon>
        <taxon>Mammalia</taxon>
        <taxon>Metatheria</taxon>
        <taxon>Dasyuromorphia</taxon>
        <taxon>Dasyuridae</taxon>
        <taxon>Sarcophilus</taxon>
    </lineage>
</organism>
<evidence type="ECO:0000256" key="8">
    <source>
        <dbReference type="ARBA" id="ARBA00023328"/>
    </source>
</evidence>
<dbReference type="GeneID" id="100925721"/>
<evidence type="ECO:0000256" key="6">
    <source>
        <dbReference type="ARBA" id="ARBA00023054"/>
    </source>
</evidence>
<dbReference type="OrthoDB" id="9901374at2759"/>
<keyword evidence="8" id="KW-0137">Centromere</keyword>
<keyword evidence="7" id="KW-0131">Cell cycle</keyword>
<dbReference type="InParanoid" id="A0A7N4P134"/>
<evidence type="ECO:0000256" key="5">
    <source>
        <dbReference type="ARBA" id="ARBA00022829"/>
    </source>
</evidence>
<reference evidence="13 14" key="1">
    <citation type="journal article" date="2011" name="Proc. Natl. Acad. Sci. U.S.A.">
        <title>Genetic diversity and population structure of the endangered marsupial Sarcophilus harrisii (Tasmanian devil).</title>
        <authorList>
            <person name="Miller W."/>
            <person name="Hayes V.M."/>
            <person name="Ratan A."/>
            <person name="Petersen D.C."/>
            <person name="Wittekindt N.E."/>
            <person name="Miller J."/>
            <person name="Walenz B."/>
            <person name="Knight J."/>
            <person name="Qi J."/>
            <person name="Zhao F."/>
            <person name="Wang Q."/>
            <person name="Bedoya-Reina O.C."/>
            <person name="Katiyar N."/>
            <person name="Tomsho L.P."/>
            <person name="Kasson L.M."/>
            <person name="Hardie R.A."/>
            <person name="Woodbridge P."/>
            <person name="Tindall E.A."/>
            <person name="Bertelsen M.F."/>
            <person name="Dixon D."/>
            <person name="Pyecroft S."/>
            <person name="Helgen K.M."/>
            <person name="Lesk A.M."/>
            <person name="Pringle T.H."/>
            <person name="Patterson N."/>
            <person name="Zhang Y."/>
            <person name="Kreiss A."/>
            <person name="Woods G.M."/>
            <person name="Jones M.E."/>
            <person name="Schuster S.C."/>
        </authorList>
    </citation>
    <scope>NUCLEOTIDE SEQUENCE [LARGE SCALE GENOMIC DNA]</scope>
</reference>
<comment type="subcellular location">
    <subcellularLocation>
        <location evidence="1">Chromosome</location>
        <location evidence="1">Centromere</location>
    </subcellularLocation>
</comment>
<keyword evidence="6 9" id="KW-0175">Coiled coil</keyword>
<evidence type="ECO:0000256" key="3">
    <source>
        <dbReference type="ARBA" id="ARBA00022454"/>
    </source>
</evidence>
<dbReference type="KEGG" id="shr:100925721"/>
<proteinExistence type="inferred from homology"/>
<dbReference type="Pfam" id="PF07557">
    <property type="entry name" value="Shugoshin_C"/>
    <property type="match status" value="1"/>
</dbReference>
<comment type="similarity">
    <text evidence="2">Belongs to the shugoshin family.</text>
</comment>
<evidence type="ECO:0000256" key="10">
    <source>
        <dbReference type="SAM" id="MobiDB-lite"/>
    </source>
</evidence>
<keyword evidence="5" id="KW-0159">Chromosome partition</keyword>
<evidence type="ECO:0000256" key="4">
    <source>
        <dbReference type="ARBA" id="ARBA00022618"/>
    </source>
</evidence>
<dbReference type="Proteomes" id="UP000007648">
    <property type="component" value="Unassembled WGS sequence"/>
</dbReference>
<reference evidence="13" key="2">
    <citation type="submission" date="2025-08" db="UniProtKB">
        <authorList>
            <consortium name="Ensembl"/>
        </authorList>
    </citation>
    <scope>IDENTIFICATION</scope>
</reference>
<dbReference type="GO" id="GO:0051301">
    <property type="term" value="P:cell division"/>
    <property type="evidence" value="ECO:0007669"/>
    <property type="project" value="UniProtKB-KW"/>
</dbReference>
<evidence type="ECO:0000313" key="13">
    <source>
        <dbReference type="Ensembl" id="ENSSHAP00000030629.1"/>
    </source>
</evidence>
<dbReference type="PANTHER" id="PTHR21577:SF3">
    <property type="entry name" value="SHUGOSHIN 1-RELATED"/>
    <property type="match status" value="1"/>
</dbReference>
<dbReference type="Pfam" id="PF07558">
    <property type="entry name" value="Shugoshin_N"/>
    <property type="match status" value="1"/>
</dbReference>
<dbReference type="GO" id="GO:0000779">
    <property type="term" value="C:condensed chromosome, centromeric region"/>
    <property type="evidence" value="ECO:0007669"/>
    <property type="project" value="UniProtKB-ARBA"/>
</dbReference>
<evidence type="ECO:0000313" key="14">
    <source>
        <dbReference type="Proteomes" id="UP000007648"/>
    </source>
</evidence>
<gene>
    <name evidence="13" type="primary">SGO1</name>
</gene>
<evidence type="ECO:0000256" key="7">
    <source>
        <dbReference type="ARBA" id="ARBA00023306"/>
    </source>
</evidence>
<feature type="domain" description="Shugoshin N-terminal coiled-coil" evidence="12">
    <location>
        <begin position="22"/>
        <end position="66"/>
    </location>
</feature>